<dbReference type="Pfam" id="PF10728">
    <property type="entry name" value="DUF2520"/>
    <property type="match status" value="1"/>
</dbReference>
<reference evidence="3" key="1">
    <citation type="submission" date="2023-07" db="EMBL/GenBank/DDBJ databases">
        <title>Genomic Encyclopedia of Type Strains, Phase IV (KMG-IV): sequencing the most valuable type-strain genomes for metagenomic binning, comparative biology and taxonomic classification.</title>
        <authorList>
            <person name="Goeker M."/>
        </authorList>
    </citation>
    <scope>NUCLEOTIDE SEQUENCE</scope>
    <source>
        <strain evidence="3">DSM 26174</strain>
    </source>
</reference>
<dbReference type="RefSeq" id="WP_309937605.1">
    <property type="nucleotide sequence ID" value="NZ_AP025305.1"/>
</dbReference>
<name>A0AAE4BRP7_9BACT</name>
<dbReference type="Proteomes" id="UP001185092">
    <property type="component" value="Unassembled WGS sequence"/>
</dbReference>
<dbReference type="SUPFAM" id="SSF48179">
    <property type="entry name" value="6-phosphogluconate dehydrogenase C-terminal domain-like"/>
    <property type="match status" value="1"/>
</dbReference>
<keyword evidence="4" id="KW-1185">Reference proteome</keyword>
<dbReference type="InterPro" id="IPR037108">
    <property type="entry name" value="TM1727-like_C_sf"/>
</dbReference>
<dbReference type="InterPro" id="IPR019665">
    <property type="entry name" value="OxRdtase/DH_put_Rossmann_dom"/>
</dbReference>
<sequence length="267" mass="29742">MFEKKKLLRIGIIGAGKVAWHLAPALENAGHKVVCLYNRNKKNGKALMNRLYNTDFVSEPDFSGKNIDVILLISSDDSLAEISKEIIMDESCILAHTSGTASINRLSFAATDHLGVFYPLQTFSKDKSIEFDNIPICIEGSDDKTLGKLEILAKSLSNTVKQLHGNDRKSIHLAAVFACNFSNHMMTIAKQIMGRNKLDFDLMKPLIAETINKSMAIGPDNGQTGPAVRGDFKTLDNHMNQLKGNHSYQNIYKAITDDILEKYFYDE</sequence>
<gene>
    <name evidence="3" type="ORF">HNQ88_001114</name>
</gene>
<evidence type="ECO:0000259" key="1">
    <source>
        <dbReference type="Pfam" id="PF10727"/>
    </source>
</evidence>
<dbReference type="Pfam" id="PF10727">
    <property type="entry name" value="Rossmann-like"/>
    <property type="match status" value="1"/>
</dbReference>
<accession>A0AAE4BRP7</accession>
<dbReference type="AlphaFoldDB" id="A0AAE4BRP7"/>
<dbReference type="Gene3D" id="1.10.1040.20">
    <property type="entry name" value="ProC-like, C-terminal domain"/>
    <property type="match status" value="1"/>
</dbReference>
<protein>
    <submittedName>
        <fullName evidence="3">Short-subunit dehydrogenase-like oxidoreductase (DUF2520 family)</fullName>
    </submittedName>
</protein>
<dbReference type="EMBL" id="JAVDQD010000001">
    <property type="protein sequence ID" value="MDR6238138.1"/>
    <property type="molecule type" value="Genomic_DNA"/>
</dbReference>
<evidence type="ECO:0000259" key="2">
    <source>
        <dbReference type="Pfam" id="PF10728"/>
    </source>
</evidence>
<dbReference type="InterPro" id="IPR018931">
    <property type="entry name" value="DUF2520"/>
</dbReference>
<evidence type="ECO:0000313" key="4">
    <source>
        <dbReference type="Proteomes" id="UP001185092"/>
    </source>
</evidence>
<feature type="domain" description="DUF2520" evidence="2">
    <location>
        <begin position="134"/>
        <end position="258"/>
    </location>
</feature>
<dbReference type="InterPro" id="IPR008927">
    <property type="entry name" value="6-PGluconate_DH-like_C_sf"/>
</dbReference>
<dbReference type="Gene3D" id="3.40.50.720">
    <property type="entry name" value="NAD(P)-binding Rossmann-like Domain"/>
    <property type="match status" value="1"/>
</dbReference>
<evidence type="ECO:0000313" key="3">
    <source>
        <dbReference type="EMBL" id="MDR6238138.1"/>
    </source>
</evidence>
<dbReference type="PANTHER" id="PTHR40459">
    <property type="entry name" value="CONSERVED HYPOTHETICAL ALANINE AND LEUCINE RICH PROTEIN"/>
    <property type="match status" value="1"/>
</dbReference>
<proteinExistence type="predicted"/>
<feature type="domain" description="Putative oxidoreductase/dehydrogenase Rossmann-like" evidence="1">
    <location>
        <begin position="6"/>
        <end position="106"/>
    </location>
</feature>
<dbReference type="SUPFAM" id="SSF51735">
    <property type="entry name" value="NAD(P)-binding Rossmann-fold domains"/>
    <property type="match status" value="1"/>
</dbReference>
<comment type="caution">
    <text evidence="3">The sequence shown here is derived from an EMBL/GenBank/DDBJ whole genome shotgun (WGS) entry which is preliminary data.</text>
</comment>
<dbReference type="PANTHER" id="PTHR40459:SF1">
    <property type="entry name" value="CONSERVED HYPOTHETICAL ALANINE AND LEUCINE RICH PROTEIN"/>
    <property type="match status" value="1"/>
</dbReference>
<organism evidence="3 4">
    <name type="scientific">Aureibacter tunicatorum</name>
    <dbReference type="NCBI Taxonomy" id="866807"/>
    <lineage>
        <taxon>Bacteria</taxon>
        <taxon>Pseudomonadati</taxon>
        <taxon>Bacteroidota</taxon>
        <taxon>Cytophagia</taxon>
        <taxon>Cytophagales</taxon>
        <taxon>Persicobacteraceae</taxon>
        <taxon>Aureibacter</taxon>
    </lineage>
</organism>
<dbReference type="InterPro" id="IPR036291">
    <property type="entry name" value="NAD(P)-bd_dom_sf"/>
</dbReference>